<dbReference type="OrthoDB" id="517451at2"/>
<comment type="caution">
    <text evidence="1">The sequence shown here is derived from an EMBL/GenBank/DDBJ whole genome shotgun (WGS) entry which is preliminary data.</text>
</comment>
<dbReference type="RefSeq" id="WP_127083404.1">
    <property type="nucleotide sequence ID" value="NZ_RSCL01000013.1"/>
</dbReference>
<keyword evidence="2" id="KW-1185">Reference proteome</keyword>
<proteinExistence type="predicted"/>
<evidence type="ECO:0000313" key="1">
    <source>
        <dbReference type="EMBL" id="RUT03436.1"/>
    </source>
</evidence>
<reference evidence="1" key="1">
    <citation type="submission" date="2018-12" db="EMBL/GenBank/DDBJ databases">
        <authorList>
            <person name="Will S."/>
            <person name="Neumann-Schaal M."/>
            <person name="Henke P."/>
        </authorList>
    </citation>
    <scope>NUCLEOTIDE SEQUENCE</scope>
    <source>
        <strain evidence="1">PCC 7102</strain>
    </source>
</reference>
<organism evidence="1 2">
    <name type="scientific">Dulcicalothrix desertica PCC 7102</name>
    <dbReference type="NCBI Taxonomy" id="232991"/>
    <lineage>
        <taxon>Bacteria</taxon>
        <taxon>Bacillati</taxon>
        <taxon>Cyanobacteriota</taxon>
        <taxon>Cyanophyceae</taxon>
        <taxon>Nostocales</taxon>
        <taxon>Calotrichaceae</taxon>
        <taxon>Dulcicalothrix</taxon>
    </lineage>
</organism>
<reference evidence="1" key="2">
    <citation type="journal article" date="2019" name="Genome Biol. Evol.">
        <title>Day and night: Metabolic profiles and evolutionary relationships of six axenic non-marine cyanobacteria.</title>
        <authorList>
            <person name="Will S.E."/>
            <person name="Henke P."/>
            <person name="Boedeker C."/>
            <person name="Huang S."/>
            <person name="Brinkmann H."/>
            <person name="Rohde M."/>
            <person name="Jarek M."/>
            <person name="Friedl T."/>
            <person name="Seufert S."/>
            <person name="Schumacher M."/>
            <person name="Overmann J."/>
            <person name="Neumann-Schaal M."/>
            <person name="Petersen J."/>
        </authorList>
    </citation>
    <scope>NUCLEOTIDE SEQUENCE [LARGE SCALE GENOMIC DNA]</scope>
    <source>
        <strain evidence="1">PCC 7102</strain>
    </source>
</reference>
<protein>
    <submittedName>
        <fullName evidence="1">Uncharacterized protein</fullName>
    </submittedName>
</protein>
<dbReference type="AlphaFoldDB" id="A0A3S1B294"/>
<dbReference type="EMBL" id="RSCL01000013">
    <property type="protein sequence ID" value="RUT03436.1"/>
    <property type="molecule type" value="Genomic_DNA"/>
</dbReference>
<name>A0A3S1B294_9CYAN</name>
<accession>A0A3S1B294</accession>
<sequence>MLEQIKEKESLQNNSIEPSQDSLASIVLEIEKIPQEHWSNLLQIIRLYGESVKIKTPPVDAASKVIDELTNQDPIVKAARQQALLQLLETWAEKGDEQEQKETWAILSQALGVNDSSISA</sequence>
<gene>
    <name evidence="1" type="ORF">DSM106972_050750</name>
</gene>
<dbReference type="Proteomes" id="UP000271624">
    <property type="component" value="Unassembled WGS sequence"/>
</dbReference>
<evidence type="ECO:0000313" key="2">
    <source>
        <dbReference type="Proteomes" id="UP000271624"/>
    </source>
</evidence>